<comment type="function">
    <text evidence="5">Functions as an E3 ubiquitin ligase.</text>
</comment>
<proteinExistence type="predicted"/>
<comment type="pathway">
    <text evidence="2 5">Protein modification; protein ubiquitination.</text>
</comment>
<evidence type="ECO:0000256" key="1">
    <source>
        <dbReference type="ARBA" id="ARBA00000900"/>
    </source>
</evidence>
<dbReference type="InterPro" id="IPR013083">
    <property type="entry name" value="Znf_RING/FYVE/PHD"/>
</dbReference>
<keyword evidence="4 5" id="KW-0833">Ubl conjugation pathway</keyword>
<dbReference type="FunFam" id="3.30.40.10:FF:000442">
    <property type="entry name" value="RING-type E3 ubiquitin transferase"/>
    <property type="match status" value="1"/>
</dbReference>
<keyword evidence="8" id="KW-1185">Reference proteome</keyword>
<dbReference type="Gene3D" id="1.25.10.10">
    <property type="entry name" value="Leucine-rich Repeat Variant"/>
    <property type="match status" value="2"/>
</dbReference>
<keyword evidence="3 5" id="KW-0808">Transferase</keyword>
<dbReference type="GO" id="GO:0061630">
    <property type="term" value="F:ubiquitin protein ligase activity"/>
    <property type="evidence" value="ECO:0007669"/>
    <property type="project" value="UniProtKB-UniRule"/>
</dbReference>
<dbReference type="AlphaFoldDB" id="A0AAP0L1A1"/>
<protein>
    <recommendedName>
        <fullName evidence="5 6">U-box domain-containing protein</fullName>
        <ecNumber evidence="5">2.3.2.27</ecNumber>
    </recommendedName>
    <alternativeName>
        <fullName evidence="5">RING-type E3 ubiquitin transferase PUB</fullName>
    </alternativeName>
</protein>
<dbReference type="InterPro" id="IPR003613">
    <property type="entry name" value="Ubox_domain"/>
</dbReference>
<comment type="caution">
    <text evidence="7">The sequence shown here is derived from an EMBL/GenBank/DDBJ whole genome shotgun (WGS) entry which is preliminary data.</text>
</comment>
<organism evidence="7 8">
    <name type="scientific">Stephania yunnanensis</name>
    <dbReference type="NCBI Taxonomy" id="152371"/>
    <lineage>
        <taxon>Eukaryota</taxon>
        <taxon>Viridiplantae</taxon>
        <taxon>Streptophyta</taxon>
        <taxon>Embryophyta</taxon>
        <taxon>Tracheophyta</taxon>
        <taxon>Spermatophyta</taxon>
        <taxon>Magnoliopsida</taxon>
        <taxon>Ranunculales</taxon>
        <taxon>Menispermaceae</taxon>
        <taxon>Menispermoideae</taxon>
        <taxon>Cissampelideae</taxon>
        <taxon>Stephania</taxon>
    </lineage>
</organism>
<dbReference type="PROSITE" id="PS51698">
    <property type="entry name" value="U_BOX"/>
    <property type="match status" value="1"/>
</dbReference>
<dbReference type="InterPro" id="IPR045185">
    <property type="entry name" value="PUB22/23/24-like"/>
</dbReference>
<dbReference type="InterPro" id="IPR016024">
    <property type="entry name" value="ARM-type_fold"/>
</dbReference>
<dbReference type="EMBL" id="JBBNAF010000002">
    <property type="protein sequence ID" value="KAK9162516.1"/>
    <property type="molecule type" value="Genomic_DNA"/>
</dbReference>
<evidence type="ECO:0000256" key="3">
    <source>
        <dbReference type="ARBA" id="ARBA00022679"/>
    </source>
</evidence>
<evidence type="ECO:0000256" key="5">
    <source>
        <dbReference type="RuleBase" id="RU369093"/>
    </source>
</evidence>
<dbReference type="Pfam" id="PF04564">
    <property type="entry name" value="U-box"/>
    <property type="match status" value="1"/>
</dbReference>
<evidence type="ECO:0000256" key="4">
    <source>
        <dbReference type="ARBA" id="ARBA00022786"/>
    </source>
</evidence>
<sequence>MREEEEVEVDEAGVMGVPHLFRCPISLDLLTDPVTLSTGQTYDRSSIEKWLKAGNLTCPVTMQKLQDPSIVPNHTLKHLINQWLTKPSNQDHHHQHLRVIDPDLSLASLKHTLESQQPIFTTILDTLDKISTLSEIEWKRSCLIQLGFFPLLLNFLFCSNAELSQDKTEVFEKALDCVLTLLPFCDMGSLNMLKETSNSESFKALLQNGSTKMKTSLCSLVEAISSTMETKELCLLFGQSERVLRGVIALLNLKSEASEAGIKAISALCSFESNRENAIREGLVDGIVTFLLSVSSTSREVCKAMSTLELVLQLESAKQALISNHNGVKILVKMVFKVSDDHGGSESAVTSLLMICSGNAKGREEAISAGIVKQLLLLLQSQCSVRAKNKARALLKLLRSMWAEGLTKRDL</sequence>
<reference evidence="7 8" key="1">
    <citation type="submission" date="2024-01" db="EMBL/GenBank/DDBJ databases">
        <title>Genome assemblies of Stephania.</title>
        <authorList>
            <person name="Yang L."/>
        </authorList>
    </citation>
    <scope>NUCLEOTIDE SEQUENCE [LARGE SCALE GENOMIC DNA]</scope>
    <source>
        <strain evidence="7">YNDBR</strain>
        <tissue evidence="7">Leaf</tissue>
    </source>
</reference>
<dbReference type="GO" id="GO:0016567">
    <property type="term" value="P:protein ubiquitination"/>
    <property type="evidence" value="ECO:0007669"/>
    <property type="project" value="UniProtKB-UniRule"/>
</dbReference>
<dbReference type="CDD" id="cd16664">
    <property type="entry name" value="RING-Ubox_PUB"/>
    <property type="match status" value="1"/>
</dbReference>
<accession>A0AAP0L1A1</accession>
<dbReference type="Gene3D" id="3.30.40.10">
    <property type="entry name" value="Zinc/RING finger domain, C3HC4 (zinc finger)"/>
    <property type="match status" value="1"/>
</dbReference>
<evidence type="ECO:0000259" key="6">
    <source>
        <dbReference type="PROSITE" id="PS51698"/>
    </source>
</evidence>
<dbReference type="PANTHER" id="PTHR22849">
    <property type="entry name" value="WDSAM1 PROTEIN"/>
    <property type="match status" value="1"/>
</dbReference>
<name>A0AAP0L1A1_9MAGN</name>
<dbReference type="InterPro" id="IPR058678">
    <property type="entry name" value="ARM_PUB"/>
</dbReference>
<feature type="domain" description="U-box" evidence="6">
    <location>
        <begin position="16"/>
        <end position="90"/>
    </location>
</feature>
<comment type="catalytic activity">
    <reaction evidence="1 5">
        <text>S-ubiquitinyl-[E2 ubiquitin-conjugating enzyme]-L-cysteine + [acceptor protein]-L-lysine = [E2 ubiquitin-conjugating enzyme]-L-cysteine + N(6)-ubiquitinyl-[acceptor protein]-L-lysine.</text>
        <dbReference type="EC" id="2.3.2.27"/>
    </reaction>
</comment>
<dbReference type="SMART" id="SM00504">
    <property type="entry name" value="Ubox"/>
    <property type="match status" value="1"/>
</dbReference>
<gene>
    <name evidence="7" type="ORF">Syun_003418</name>
</gene>
<dbReference type="Proteomes" id="UP001420932">
    <property type="component" value="Unassembled WGS sequence"/>
</dbReference>
<evidence type="ECO:0000313" key="7">
    <source>
        <dbReference type="EMBL" id="KAK9162516.1"/>
    </source>
</evidence>
<dbReference type="SUPFAM" id="SSF57850">
    <property type="entry name" value="RING/U-box"/>
    <property type="match status" value="1"/>
</dbReference>
<dbReference type="EC" id="2.3.2.27" evidence="5"/>
<evidence type="ECO:0000256" key="2">
    <source>
        <dbReference type="ARBA" id="ARBA00004906"/>
    </source>
</evidence>
<dbReference type="InterPro" id="IPR045210">
    <property type="entry name" value="RING-Ubox_PUB"/>
</dbReference>
<evidence type="ECO:0000313" key="8">
    <source>
        <dbReference type="Proteomes" id="UP001420932"/>
    </source>
</evidence>
<dbReference type="SUPFAM" id="SSF48371">
    <property type="entry name" value="ARM repeat"/>
    <property type="match status" value="1"/>
</dbReference>
<dbReference type="InterPro" id="IPR011989">
    <property type="entry name" value="ARM-like"/>
</dbReference>
<dbReference type="PANTHER" id="PTHR22849:SF103">
    <property type="entry name" value="U-BOX DOMAIN-CONTAINING PROTEIN"/>
    <property type="match status" value="1"/>
</dbReference>
<dbReference type="Pfam" id="PF25598">
    <property type="entry name" value="ARM_PUB"/>
    <property type="match status" value="1"/>
</dbReference>